<keyword evidence="6" id="KW-1185">Reference proteome</keyword>
<evidence type="ECO:0000256" key="2">
    <source>
        <dbReference type="ARBA" id="ARBA00022679"/>
    </source>
</evidence>
<keyword evidence="1 5" id="KW-0489">Methyltransferase</keyword>
<dbReference type="EMBL" id="CP025257">
    <property type="protein sequence ID" value="AUF83283.1"/>
    <property type="molecule type" value="Genomic_DNA"/>
</dbReference>
<evidence type="ECO:0000313" key="5">
    <source>
        <dbReference type="EMBL" id="AUF83283.1"/>
    </source>
</evidence>
<sequence>MSHKVNFTIRDLYYKFMSLNISLKKADVYQILEYLLKMDYSDIISNLEFNVEIDEEKIRSIITDLQNQKPLGYILKYQFFYKRKFYIDNRVLIPRSDTEILIDVALKWIKYRQNILIADICTGSGTIGITLNLETNNPVICTDISEEALTVAKINSQNLQANNTKFYLGNFLNPLIERNLKVNLLISNPPYIDCNDQDISSSVKNFEPHLALYADNNGLWFYQNLVDNLNNIVDLNEPFAVIMEFGWKQKNQINQILKKSKIKIAWEFIRDYSGNWRCVIITNG</sequence>
<evidence type="ECO:0000313" key="6">
    <source>
        <dbReference type="Proteomes" id="UP000233419"/>
    </source>
</evidence>
<dbReference type="OrthoDB" id="9800643at2"/>
<gene>
    <name evidence="5" type="primary">prmC</name>
    <name evidence="5" type="ORF">CXP39_00465</name>
</gene>
<evidence type="ECO:0000256" key="3">
    <source>
        <dbReference type="ARBA" id="ARBA00022691"/>
    </source>
</evidence>
<dbReference type="PROSITE" id="PS00092">
    <property type="entry name" value="N6_MTASE"/>
    <property type="match status" value="1"/>
</dbReference>
<proteinExistence type="predicted"/>
<keyword evidence="3" id="KW-0949">S-adenosyl-L-methionine</keyword>
<feature type="domain" description="Methyltransferase" evidence="4">
    <location>
        <begin position="117"/>
        <end position="188"/>
    </location>
</feature>
<dbReference type="NCBIfam" id="TIGR00536">
    <property type="entry name" value="hemK_fam"/>
    <property type="match status" value="1"/>
</dbReference>
<reference evidence="5 6" key="1">
    <citation type="submission" date="2017-12" db="EMBL/GenBank/DDBJ databases">
        <title>Mesoplasma syrphidae YJS, Complete Genome.</title>
        <authorList>
            <person name="Knight T.F."/>
            <person name="Citino T."/>
            <person name="Rubinstein R."/>
            <person name="Neuschaefer Z."/>
        </authorList>
    </citation>
    <scope>NUCLEOTIDE SEQUENCE [LARGE SCALE GENOMIC DNA]</scope>
    <source>
        <strain evidence="5 6">YJS</strain>
    </source>
</reference>
<dbReference type="InterPro" id="IPR002052">
    <property type="entry name" value="DNA_methylase_N6_adenine_CS"/>
</dbReference>
<protein>
    <submittedName>
        <fullName evidence="5">Peptide chain release factor N(5)-glutamine methyltransferase</fullName>
    </submittedName>
</protein>
<dbReference type="Gene3D" id="3.40.50.150">
    <property type="entry name" value="Vaccinia Virus protein VP39"/>
    <property type="match status" value="1"/>
</dbReference>
<dbReference type="Gene3D" id="1.10.8.10">
    <property type="entry name" value="DNA helicase RuvA subunit, C-terminal domain"/>
    <property type="match status" value="1"/>
</dbReference>
<dbReference type="InterPro" id="IPR029063">
    <property type="entry name" value="SAM-dependent_MTases_sf"/>
</dbReference>
<dbReference type="GO" id="GO:0003676">
    <property type="term" value="F:nucleic acid binding"/>
    <property type="evidence" value="ECO:0007669"/>
    <property type="project" value="InterPro"/>
</dbReference>
<name>A0A2K9BML4_9MOLU</name>
<dbReference type="RefSeq" id="WP_036256389.1">
    <property type="nucleotide sequence ID" value="NZ_CP025257.1"/>
</dbReference>
<organism evidence="5 6">
    <name type="scientific">Mesoplasma syrphidae</name>
    <dbReference type="NCBI Taxonomy" id="225999"/>
    <lineage>
        <taxon>Bacteria</taxon>
        <taxon>Bacillati</taxon>
        <taxon>Mycoplasmatota</taxon>
        <taxon>Mollicutes</taxon>
        <taxon>Entomoplasmatales</taxon>
        <taxon>Entomoplasmataceae</taxon>
        <taxon>Mesoplasma</taxon>
    </lineage>
</organism>
<dbReference type="NCBIfam" id="TIGR03534">
    <property type="entry name" value="RF_mod_PrmC"/>
    <property type="match status" value="1"/>
</dbReference>
<dbReference type="InterPro" id="IPR050320">
    <property type="entry name" value="N5-glutamine_MTase"/>
</dbReference>
<dbReference type="Pfam" id="PF13847">
    <property type="entry name" value="Methyltransf_31"/>
    <property type="match status" value="1"/>
</dbReference>
<keyword evidence="2 5" id="KW-0808">Transferase</keyword>
<dbReference type="KEGG" id="msyr:CXP39_00465"/>
<accession>A0A2K9BML4</accession>
<dbReference type="PANTHER" id="PTHR18895">
    <property type="entry name" value="HEMK METHYLTRANSFERASE"/>
    <property type="match status" value="1"/>
</dbReference>
<dbReference type="AlphaFoldDB" id="A0A2K9BML4"/>
<dbReference type="InterPro" id="IPR004556">
    <property type="entry name" value="HemK-like"/>
</dbReference>
<dbReference type="SUPFAM" id="SSF53335">
    <property type="entry name" value="S-adenosyl-L-methionine-dependent methyltransferases"/>
    <property type="match status" value="1"/>
</dbReference>
<dbReference type="InterPro" id="IPR025714">
    <property type="entry name" value="Methyltranfer_dom"/>
</dbReference>
<evidence type="ECO:0000259" key="4">
    <source>
        <dbReference type="Pfam" id="PF13847"/>
    </source>
</evidence>
<evidence type="ECO:0000256" key="1">
    <source>
        <dbReference type="ARBA" id="ARBA00022603"/>
    </source>
</evidence>
<dbReference type="CDD" id="cd02440">
    <property type="entry name" value="AdoMet_MTases"/>
    <property type="match status" value="1"/>
</dbReference>
<dbReference type="PANTHER" id="PTHR18895:SF74">
    <property type="entry name" value="MTRF1L RELEASE FACTOR GLUTAMINE METHYLTRANSFERASE"/>
    <property type="match status" value="1"/>
</dbReference>
<dbReference type="GO" id="GO:0032259">
    <property type="term" value="P:methylation"/>
    <property type="evidence" value="ECO:0007669"/>
    <property type="project" value="UniProtKB-KW"/>
</dbReference>
<dbReference type="InterPro" id="IPR019874">
    <property type="entry name" value="RF_methyltr_PrmC"/>
</dbReference>
<dbReference type="Proteomes" id="UP000233419">
    <property type="component" value="Chromosome"/>
</dbReference>
<dbReference type="GO" id="GO:0102559">
    <property type="term" value="F:peptide chain release factor N(5)-glutamine methyltransferase activity"/>
    <property type="evidence" value="ECO:0007669"/>
    <property type="project" value="UniProtKB-EC"/>
</dbReference>